<evidence type="ECO:0000313" key="2">
    <source>
        <dbReference type="Proteomes" id="UP001292094"/>
    </source>
</evidence>
<comment type="caution">
    <text evidence="1">The sequence shown here is derived from an EMBL/GenBank/DDBJ whole genome shotgun (WGS) entry which is preliminary data.</text>
</comment>
<dbReference type="AlphaFoldDB" id="A0AAE1Q5M3"/>
<name>A0AAE1Q5M3_9EUCA</name>
<protein>
    <submittedName>
        <fullName evidence="1">Uncharacterized protein</fullName>
    </submittedName>
</protein>
<gene>
    <name evidence="1" type="ORF">Pmani_008909</name>
</gene>
<organism evidence="1 2">
    <name type="scientific">Petrolisthes manimaculis</name>
    <dbReference type="NCBI Taxonomy" id="1843537"/>
    <lineage>
        <taxon>Eukaryota</taxon>
        <taxon>Metazoa</taxon>
        <taxon>Ecdysozoa</taxon>
        <taxon>Arthropoda</taxon>
        <taxon>Crustacea</taxon>
        <taxon>Multicrustacea</taxon>
        <taxon>Malacostraca</taxon>
        <taxon>Eumalacostraca</taxon>
        <taxon>Eucarida</taxon>
        <taxon>Decapoda</taxon>
        <taxon>Pleocyemata</taxon>
        <taxon>Anomura</taxon>
        <taxon>Galatheoidea</taxon>
        <taxon>Porcellanidae</taxon>
        <taxon>Petrolisthes</taxon>
    </lineage>
</organism>
<dbReference type="Proteomes" id="UP001292094">
    <property type="component" value="Unassembled WGS sequence"/>
</dbReference>
<keyword evidence="2" id="KW-1185">Reference proteome</keyword>
<accession>A0AAE1Q5M3</accession>
<proteinExistence type="predicted"/>
<sequence length="79" mass="8874">MSKDVQDVTVLLCQTHHLLQSIVLRCPKCQCDVPPPPKCEEVTQCPMSCNIIVEDNGCPKCQYVLNANVMSHHLQNVKK</sequence>
<evidence type="ECO:0000313" key="1">
    <source>
        <dbReference type="EMBL" id="KAK4320218.1"/>
    </source>
</evidence>
<reference evidence="1" key="1">
    <citation type="submission" date="2023-11" db="EMBL/GenBank/DDBJ databases">
        <title>Genome assemblies of two species of porcelain crab, Petrolisthes cinctipes and Petrolisthes manimaculis (Anomura: Porcellanidae).</title>
        <authorList>
            <person name="Angst P."/>
        </authorList>
    </citation>
    <scope>NUCLEOTIDE SEQUENCE</scope>
    <source>
        <strain evidence="1">PB745_02</strain>
        <tissue evidence="1">Gill</tissue>
    </source>
</reference>
<dbReference type="EMBL" id="JAWZYT010000684">
    <property type="protein sequence ID" value="KAK4320218.1"/>
    <property type="molecule type" value="Genomic_DNA"/>
</dbReference>